<keyword evidence="2" id="KW-1185">Reference proteome</keyword>
<dbReference type="SUPFAM" id="SSF56219">
    <property type="entry name" value="DNase I-like"/>
    <property type="match status" value="1"/>
</dbReference>
<sequence length="309" mass="34910">MNESITVLNWNLEKGINLEAGARWVQEQRPDIFFQQEVQPDQLARVSELLDMDGHIAVPRPGSSNDNAIFVRRDGPLVCTEEYPQAWAPWHAPANIAVRLRDADGTLSPRQISAVSMHTCYWSPEHRLTESRWCTTLAKPGWLAMIFGDWNSYRVGTDIRWDDYTDHAFVANRTHEYDGRRHTDVRPDRELLAAGYVEMARHAAEHLDQPEALAPSSGYRDHPGRPKGPRYCIDRGYLSAELGPALTSFTVCDSPELRRLSDHVPLRAEFDFAQMRTILHRSAAMYQPHDNRHAASVRGHQPAAAGGAA</sequence>
<evidence type="ECO:0008006" key="3">
    <source>
        <dbReference type="Google" id="ProtNLM"/>
    </source>
</evidence>
<proteinExistence type="predicted"/>
<dbReference type="RefSeq" id="WP_190148947.1">
    <property type="nucleotide sequence ID" value="NZ_BMTL01000007.1"/>
</dbReference>
<name>A0A918FTN5_9ACTN</name>
<evidence type="ECO:0000313" key="1">
    <source>
        <dbReference type="EMBL" id="GGR81228.1"/>
    </source>
</evidence>
<gene>
    <name evidence="1" type="ORF">GCM10010269_20490</name>
</gene>
<reference evidence="1" key="1">
    <citation type="journal article" date="2014" name="Int. J. Syst. Evol. Microbiol.">
        <title>Complete genome sequence of Corynebacterium casei LMG S-19264T (=DSM 44701T), isolated from a smear-ripened cheese.</title>
        <authorList>
            <consortium name="US DOE Joint Genome Institute (JGI-PGF)"/>
            <person name="Walter F."/>
            <person name="Albersmeier A."/>
            <person name="Kalinowski J."/>
            <person name="Ruckert C."/>
        </authorList>
    </citation>
    <scope>NUCLEOTIDE SEQUENCE</scope>
    <source>
        <strain evidence="1">JCM 4386</strain>
    </source>
</reference>
<dbReference type="AlphaFoldDB" id="A0A918FTN5"/>
<reference evidence="1" key="2">
    <citation type="submission" date="2020-09" db="EMBL/GenBank/DDBJ databases">
        <authorList>
            <person name="Sun Q."/>
            <person name="Ohkuma M."/>
        </authorList>
    </citation>
    <scope>NUCLEOTIDE SEQUENCE</scope>
    <source>
        <strain evidence="1">JCM 4386</strain>
    </source>
</reference>
<accession>A0A918FTN5</accession>
<protein>
    <recommendedName>
        <fullName evidence="3">Endonuclease/exonuclease/phosphatase family protein</fullName>
    </recommendedName>
</protein>
<evidence type="ECO:0000313" key="2">
    <source>
        <dbReference type="Proteomes" id="UP000606194"/>
    </source>
</evidence>
<dbReference type="EMBL" id="BMTL01000007">
    <property type="protein sequence ID" value="GGR81228.1"/>
    <property type="molecule type" value="Genomic_DNA"/>
</dbReference>
<dbReference type="InterPro" id="IPR036691">
    <property type="entry name" value="Endo/exonu/phosph_ase_sf"/>
</dbReference>
<comment type="caution">
    <text evidence="1">The sequence shown here is derived from an EMBL/GenBank/DDBJ whole genome shotgun (WGS) entry which is preliminary data.</text>
</comment>
<dbReference type="Gene3D" id="3.60.10.10">
    <property type="entry name" value="Endonuclease/exonuclease/phosphatase"/>
    <property type="match status" value="1"/>
</dbReference>
<dbReference type="Proteomes" id="UP000606194">
    <property type="component" value="Unassembled WGS sequence"/>
</dbReference>
<organism evidence="1 2">
    <name type="scientific">Streptomyces humidus</name>
    <dbReference type="NCBI Taxonomy" id="52259"/>
    <lineage>
        <taxon>Bacteria</taxon>
        <taxon>Bacillati</taxon>
        <taxon>Actinomycetota</taxon>
        <taxon>Actinomycetes</taxon>
        <taxon>Kitasatosporales</taxon>
        <taxon>Streptomycetaceae</taxon>
        <taxon>Streptomyces</taxon>
    </lineage>
</organism>